<proteinExistence type="predicted"/>
<keyword evidence="2" id="KW-1185">Reference proteome</keyword>
<dbReference type="AlphaFoldDB" id="A0A023DXR7"/>
<reference evidence="1 2" key="1">
    <citation type="journal article" date="2014" name="FEMS Microbiol. Lett.">
        <title>Draft genome sequences of three Holospora species (Holospora obtusa, Holospora undulata, and Holospora elegans), endonuclear symbiotic bacteria of the ciliate Paramecium caudatum.</title>
        <authorList>
            <person name="Dohra H."/>
            <person name="Tanaka K."/>
            <person name="Suzuki T."/>
            <person name="Fujishima M."/>
            <person name="Suzuki H."/>
        </authorList>
    </citation>
    <scope>NUCLEOTIDE SEQUENCE [LARGE SCALE GENOMIC DNA]</scope>
    <source>
        <strain evidence="1 2">E1</strain>
    </source>
</reference>
<dbReference type="EMBL" id="BAUP01000047">
    <property type="protein sequence ID" value="GAJ45939.1"/>
    <property type="molecule type" value="Genomic_DNA"/>
</dbReference>
<dbReference type="Proteomes" id="UP000024842">
    <property type="component" value="Unassembled WGS sequence"/>
</dbReference>
<evidence type="ECO:0000313" key="2">
    <source>
        <dbReference type="Proteomes" id="UP000024842"/>
    </source>
</evidence>
<comment type="caution">
    <text evidence="1">The sequence shown here is derived from an EMBL/GenBank/DDBJ whole genome shotgun (WGS) entry which is preliminary data.</text>
</comment>
<sequence length="56" mass="6648">MAYNFAKRLKGIKGKTPWQFILNQWTIHLEYFIPNPNHFLLGLNSYAKILKEAVNR</sequence>
<name>A0A023DXR7_9PROT</name>
<protein>
    <submittedName>
        <fullName evidence="1">Uncharacterized protein</fullName>
    </submittedName>
</protein>
<organism evidence="1 2">
    <name type="scientific">Holospora elegans E1</name>
    <dbReference type="NCBI Taxonomy" id="1427503"/>
    <lineage>
        <taxon>Bacteria</taxon>
        <taxon>Pseudomonadati</taxon>
        <taxon>Pseudomonadota</taxon>
        <taxon>Alphaproteobacteria</taxon>
        <taxon>Holosporales</taxon>
        <taxon>Holosporaceae</taxon>
        <taxon>Holospora</taxon>
    </lineage>
</organism>
<accession>A0A023DXR7</accession>
<evidence type="ECO:0000313" key="1">
    <source>
        <dbReference type="EMBL" id="GAJ45939.1"/>
    </source>
</evidence>
<gene>
    <name evidence="1" type="ORF">HE1_00257</name>
</gene>